<accession>A0AAJ4N936</accession>
<feature type="domain" description="ATPase AAA-type core" evidence="1">
    <location>
        <begin position="213"/>
        <end position="392"/>
    </location>
</feature>
<geneLocation type="plasmid" evidence="2 3">
    <name>pQ15_94_5</name>
</geneLocation>
<reference evidence="2" key="1">
    <citation type="submission" date="2020-02" db="EMBL/GenBank/DDBJ databases">
        <title>Unexpected conservation and global transmission of agrobacterial virulence plasmids.</title>
        <authorList>
            <person name="Weisberg A.J."/>
            <person name="Davis E.W. II"/>
            <person name="Tabima J.R."/>
            <person name="Belcher M.S."/>
            <person name="Miller M."/>
            <person name="Kuo C.-H."/>
            <person name="Loper J.E."/>
            <person name="Grunwald N.J."/>
            <person name="Putnam M.L."/>
            <person name="Chang J.H."/>
        </authorList>
    </citation>
    <scope>NUCLEOTIDE SEQUENCE</scope>
    <source>
        <strain evidence="2">Q15/94</strain>
        <plasmid evidence="2">pQ15_94_5</plasmid>
    </source>
</reference>
<evidence type="ECO:0000313" key="2">
    <source>
        <dbReference type="EMBL" id="QTG17423.1"/>
    </source>
</evidence>
<dbReference type="Gene3D" id="3.40.50.300">
    <property type="entry name" value="P-loop containing nucleotide triphosphate hydrolases"/>
    <property type="match status" value="1"/>
</dbReference>
<dbReference type="PANTHER" id="PTHR40396">
    <property type="entry name" value="ATPASE-LIKE PROTEIN"/>
    <property type="match status" value="1"/>
</dbReference>
<dbReference type="InterPro" id="IPR003959">
    <property type="entry name" value="ATPase_AAA_core"/>
</dbReference>
<dbReference type="EMBL" id="CP049222">
    <property type="protein sequence ID" value="QTG17423.1"/>
    <property type="molecule type" value="Genomic_DNA"/>
</dbReference>
<dbReference type="SUPFAM" id="SSF52540">
    <property type="entry name" value="P-loop containing nucleoside triphosphate hydrolases"/>
    <property type="match status" value="1"/>
</dbReference>
<dbReference type="GO" id="GO:0005524">
    <property type="term" value="F:ATP binding"/>
    <property type="evidence" value="ECO:0007669"/>
    <property type="project" value="InterPro"/>
</dbReference>
<sequence>MLLQFSVENFLSFRGEAKFSMIASSDDRHPRHVLSSDDKKRRVLRSAAIYGANGHGKTNLVHALIFIRDLILEGSEVDKPLKVRKFKTSAGEDKSPATFIFNIHTSGVEYEYGMKIGRSHIHEEWLFASPNGREVPLFERVTTMGKDGLLTTVEAGPSLVKQTKSGKLSGKDYLEFVAFGTRPNQPFLTEAIQRNVEALRPIFDWFRNDLQIISAEGEYAALEIRAHKDSDFITRLSAAIRNAGIGIDHIETDVRTIEVDDFRDVPSEMLREISDTLETGNVALLGARDSNRILIRKNDGNELEVIDLVFVHRREDGSEVRFTQDEESAGTRRLLHLIPMIADLSQSDKTFVIDEIDRKLHPLLAYNLLSNFLGESDCGQLIFTTHNTHLLDLDLLRRDEIWFVEKTADGNSQLYSLSDLKVRADVEIRKGYLNGRFGAIPFLGSTSSLGWEEQDDARTNKQKKAPA</sequence>
<dbReference type="GO" id="GO:0016887">
    <property type="term" value="F:ATP hydrolysis activity"/>
    <property type="evidence" value="ECO:0007669"/>
    <property type="project" value="InterPro"/>
</dbReference>
<evidence type="ECO:0000313" key="3">
    <source>
        <dbReference type="Proteomes" id="UP000663946"/>
    </source>
</evidence>
<organism evidence="2 3">
    <name type="scientific">Agrobacterium tumefaciens</name>
    <dbReference type="NCBI Taxonomy" id="358"/>
    <lineage>
        <taxon>Bacteria</taxon>
        <taxon>Pseudomonadati</taxon>
        <taxon>Pseudomonadota</taxon>
        <taxon>Alphaproteobacteria</taxon>
        <taxon>Hyphomicrobiales</taxon>
        <taxon>Rhizobiaceae</taxon>
        <taxon>Rhizobium/Agrobacterium group</taxon>
        <taxon>Agrobacterium</taxon>
        <taxon>Agrobacterium tumefaciens complex</taxon>
    </lineage>
</organism>
<protein>
    <submittedName>
        <fullName evidence="2">AAA family ATPase</fullName>
    </submittedName>
</protein>
<dbReference type="RefSeq" id="WP_333723102.1">
    <property type="nucleotide sequence ID" value="NZ_CP049222.1"/>
</dbReference>
<feature type="domain" description="ATPase AAA-type core" evidence="1">
    <location>
        <begin position="47"/>
        <end position="139"/>
    </location>
</feature>
<dbReference type="AlphaFoldDB" id="A0AAJ4N936"/>
<name>A0AAJ4N936_AGRTU</name>
<dbReference type="Pfam" id="PF13304">
    <property type="entry name" value="AAA_21"/>
    <property type="match status" value="2"/>
</dbReference>
<keyword evidence="2" id="KW-0614">Plasmid</keyword>
<evidence type="ECO:0000259" key="1">
    <source>
        <dbReference type="Pfam" id="PF13304"/>
    </source>
</evidence>
<proteinExistence type="predicted"/>
<gene>
    <name evidence="2" type="ORF">G6M86_29510</name>
</gene>
<dbReference type="Proteomes" id="UP000663946">
    <property type="component" value="Plasmid pQ15_94_5"/>
</dbReference>
<dbReference type="PANTHER" id="PTHR40396:SF1">
    <property type="entry name" value="ATPASE AAA-TYPE CORE DOMAIN-CONTAINING PROTEIN"/>
    <property type="match status" value="1"/>
</dbReference>
<dbReference type="InterPro" id="IPR027417">
    <property type="entry name" value="P-loop_NTPase"/>
</dbReference>